<dbReference type="Proteomes" id="UP000236544">
    <property type="component" value="Unassembled WGS sequence"/>
</dbReference>
<organism evidence="11 12">
    <name type="scientific">Lachancea quebecensis</name>
    <dbReference type="NCBI Taxonomy" id="1654605"/>
    <lineage>
        <taxon>Eukaryota</taxon>
        <taxon>Fungi</taxon>
        <taxon>Dikarya</taxon>
        <taxon>Ascomycota</taxon>
        <taxon>Saccharomycotina</taxon>
        <taxon>Saccharomycetes</taxon>
        <taxon>Saccharomycetales</taxon>
        <taxon>Saccharomycetaceae</taxon>
        <taxon>Lachancea</taxon>
    </lineage>
</organism>
<feature type="chain" id="PRO_5006066540" evidence="10">
    <location>
        <begin position="21"/>
        <end position="347"/>
    </location>
</feature>
<gene>
    <name evidence="11" type="ORF">LAQU0_S11e00606g</name>
</gene>
<reference evidence="12" key="1">
    <citation type="submission" date="2015-10" db="EMBL/GenBank/DDBJ databases">
        <authorList>
            <person name="Devillers H."/>
        </authorList>
    </citation>
    <scope>NUCLEOTIDE SEQUENCE [LARGE SCALE GENOMIC DNA]</scope>
</reference>
<feature type="transmembrane region" description="Helical" evidence="9">
    <location>
        <begin position="305"/>
        <end position="326"/>
    </location>
</feature>
<dbReference type="PANTHER" id="PTHR12692">
    <property type="entry name" value="DOLICHYL-DIPHOSPHOOLIGOSACCHARIDE--PROTEIN GLYCOSYLTRANSFERASE-RELATED"/>
    <property type="match status" value="1"/>
</dbReference>
<keyword evidence="6" id="KW-0256">Endoplasmic reticulum</keyword>
<evidence type="ECO:0000256" key="8">
    <source>
        <dbReference type="ARBA" id="ARBA00023136"/>
    </source>
</evidence>
<dbReference type="SUPFAM" id="SSF52833">
    <property type="entry name" value="Thioredoxin-like"/>
    <property type="match status" value="1"/>
</dbReference>
<feature type="transmembrane region" description="Helical" evidence="9">
    <location>
        <begin position="265"/>
        <end position="284"/>
    </location>
</feature>
<dbReference type="InterPro" id="IPR036249">
    <property type="entry name" value="Thioredoxin-like_sf"/>
</dbReference>
<evidence type="ECO:0000313" key="12">
    <source>
        <dbReference type="Proteomes" id="UP000236544"/>
    </source>
</evidence>
<evidence type="ECO:0000256" key="3">
    <source>
        <dbReference type="ARBA" id="ARBA00009561"/>
    </source>
</evidence>
<keyword evidence="5 10" id="KW-0732">Signal</keyword>
<evidence type="ECO:0000256" key="10">
    <source>
        <dbReference type="SAM" id="SignalP"/>
    </source>
</evidence>
<proteinExistence type="inferred from homology"/>
<keyword evidence="8 9" id="KW-0472">Membrane</keyword>
<comment type="function">
    <text evidence="1">Subunit of the oligosaccharyl transferase (OST) complex that catalyzes the initial transfer of a defined glycan (Glc(3)Man(9)GlcNAc(2) in eukaryotes) from the lipid carrier dolichol-pyrophosphate to an asparagine residue within an Asn-X-Ser/Thr consensus motif in nascent polypeptide chains, the first step in protein N-glycosylation. N-glycosylation occurs cotranslationally and the complex associates with the Sec61 complex at the channel-forming translocon complex that mediates protein translocation across the endoplasmic reticulum (ER). All subunits are required for a maximal enzyme activity.</text>
</comment>
<keyword evidence="12" id="KW-1185">Reference proteome</keyword>
<dbReference type="PANTHER" id="PTHR12692:SF0">
    <property type="entry name" value="GH11935P"/>
    <property type="match status" value="1"/>
</dbReference>
<evidence type="ECO:0000256" key="4">
    <source>
        <dbReference type="ARBA" id="ARBA00022692"/>
    </source>
</evidence>
<evidence type="ECO:0000256" key="1">
    <source>
        <dbReference type="ARBA" id="ARBA00002791"/>
    </source>
</evidence>
<evidence type="ECO:0000256" key="2">
    <source>
        <dbReference type="ARBA" id="ARBA00004477"/>
    </source>
</evidence>
<dbReference type="GO" id="GO:0008250">
    <property type="term" value="C:oligosaccharyltransferase complex"/>
    <property type="evidence" value="ECO:0007669"/>
    <property type="project" value="TreeGrafter"/>
</dbReference>
<dbReference type="EMBL" id="LN890568">
    <property type="protein sequence ID" value="CUS23627.1"/>
    <property type="molecule type" value="Genomic_DNA"/>
</dbReference>
<evidence type="ECO:0000256" key="9">
    <source>
        <dbReference type="SAM" id="Phobius"/>
    </source>
</evidence>
<evidence type="ECO:0000256" key="7">
    <source>
        <dbReference type="ARBA" id="ARBA00022989"/>
    </source>
</evidence>
<dbReference type="InterPro" id="IPR021149">
    <property type="entry name" value="OligosaccharylTrfase_OST3/OST6"/>
</dbReference>
<feature type="signal peptide" evidence="10">
    <location>
        <begin position="1"/>
        <end position="20"/>
    </location>
</feature>
<evidence type="ECO:0000256" key="5">
    <source>
        <dbReference type="ARBA" id="ARBA00022729"/>
    </source>
</evidence>
<evidence type="ECO:0000313" key="11">
    <source>
        <dbReference type="EMBL" id="CUS23627.1"/>
    </source>
</evidence>
<feature type="transmembrane region" description="Helical" evidence="9">
    <location>
        <begin position="210"/>
        <end position="229"/>
    </location>
</feature>
<dbReference type="AlphaFoldDB" id="A0A0P1KV37"/>
<protein>
    <submittedName>
        <fullName evidence="11">LAQU0S11e00606g1_1</fullName>
    </submittedName>
</protein>
<evidence type="ECO:0000256" key="6">
    <source>
        <dbReference type="ARBA" id="ARBA00022824"/>
    </source>
</evidence>
<sequence>MRFNHLAVLFAAFFLPFISAISNEKLSKEVSRHKGTIKLTNSNFKRILDSKRESYIVVLLTATNTQVGCTLCVDLDPEFSMMADSWYKDHPEGLSESGTGLFFARADFDPKKNSEVFVHFKVNNVPRLLFLTPQGDPSSFSQINLPGEGGMTRVLAIVNTLRDATGISDFKIYQPINWGSVFITALATAAVTLLVKKYKPVAVKLLTSKYVWGLATVFVIILWNAGYMFNTIRGSQFAGMTQDGSAVIYFMEGQQQNQFGIETQIVGVIYGVLASCVAGLVLFVPYAKQFYATDKSGRPTPSKACFVEFSLTLSFLVTLYLVYGALTGVFKLKSPGYPFKLIKSLFH</sequence>
<keyword evidence="7 9" id="KW-1133">Transmembrane helix</keyword>
<feature type="transmembrane region" description="Helical" evidence="9">
    <location>
        <begin position="178"/>
        <end position="198"/>
    </location>
</feature>
<comment type="similarity">
    <text evidence="3">Belongs to the OST3/OST6 family.</text>
</comment>
<name>A0A0P1KV37_9SACH</name>
<dbReference type="GO" id="GO:0018279">
    <property type="term" value="P:protein N-linked glycosylation via asparagine"/>
    <property type="evidence" value="ECO:0007669"/>
    <property type="project" value="TreeGrafter"/>
</dbReference>
<dbReference type="Gene3D" id="3.40.30.10">
    <property type="entry name" value="Glutaredoxin"/>
    <property type="match status" value="1"/>
</dbReference>
<comment type="subcellular location">
    <subcellularLocation>
        <location evidence="2">Endoplasmic reticulum membrane</location>
        <topology evidence="2">Multi-pass membrane protein</topology>
    </subcellularLocation>
</comment>
<dbReference type="Pfam" id="PF04756">
    <property type="entry name" value="OST3_OST6"/>
    <property type="match status" value="1"/>
</dbReference>
<keyword evidence="4 9" id="KW-0812">Transmembrane</keyword>
<dbReference type="OrthoDB" id="67566at2759"/>
<accession>A0A0P1KV37</accession>